<dbReference type="InterPro" id="IPR003838">
    <property type="entry name" value="ABC3_permease_C"/>
</dbReference>
<dbReference type="GO" id="GO:0055085">
    <property type="term" value="P:transmembrane transport"/>
    <property type="evidence" value="ECO:0007669"/>
    <property type="project" value="UniProtKB-UniRule"/>
</dbReference>
<organism evidence="8 9">
    <name type="scientific">Paraclostridium bifermentans</name>
    <name type="common">Clostridium bifermentans</name>
    <dbReference type="NCBI Taxonomy" id="1490"/>
    <lineage>
        <taxon>Bacteria</taxon>
        <taxon>Bacillati</taxon>
        <taxon>Bacillota</taxon>
        <taxon>Clostridia</taxon>
        <taxon>Peptostreptococcales</taxon>
        <taxon>Peptostreptococcaceae</taxon>
        <taxon>Paraclostridium</taxon>
    </lineage>
</organism>
<dbReference type="AlphaFoldDB" id="A0A5P3XBZ0"/>
<feature type="transmembrane region" description="Helical" evidence="6">
    <location>
        <begin position="236"/>
        <end position="262"/>
    </location>
</feature>
<evidence type="ECO:0000313" key="8">
    <source>
        <dbReference type="EMBL" id="QEZ67664.1"/>
    </source>
</evidence>
<dbReference type="InterPro" id="IPR027022">
    <property type="entry name" value="ABC_permease_BceB-typ"/>
</dbReference>
<keyword evidence="6" id="KW-0813">Transport</keyword>
<gene>
    <name evidence="8" type="ORF">D4A35_01485</name>
</gene>
<comment type="subcellular location">
    <subcellularLocation>
        <location evidence="1 6">Cell membrane</location>
        <topology evidence="1 6">Multi-pass membrane protein</topology>
    </subcellularLocation>
</comment>
<evidence type="ECO:0000313" key="9">
    <source>
        <dbReference type="Proteomes" id="UP000326961"/>
    </source>
</evidence>
<protein>
    <submittedName>
        <fullName evidence="8">ABC transporter permease</fullName>
    </submittedName>
</protein>
<dbReference type="RefSeq" id="WP_150885440.1">
    <property type="nucleotide sequence ID" value="NZ_CP032452.1"/>
</dbReference>
<feature type="domain" description="ABC3 transporter permease C-terminal" evidence="7">
    <location>
        <begin position="63"/>
        <end position="181"/>
    </location>
</feature>
<feature type="transmembrane region" description="Helical" evidence="6">
    <location>
        <begin position="113"/>
        <end position="142"/>
    </location>
</feature>
<keyword evidence="3 6" id="KW-0812">Transmembrane</keyword>
<feature type="transmembrane region" description="Helical" evidence="6">
    <location>
        <begin position="204"/>
        <end position="224"/>
    </location>
</feature>
<evidence type="ECO:0000256" key="1">
    <source>
        <dbReference type="ARBA" id="ARBA00004651"/>
    </source>
</evidence>
<comment type="similarity">
    <text evidence="6">Belongs to the ABC-4 integral membrane protein family.</text>
</comment>
<name>A0A5P3XBZ0_PARBF</name>
<dbReference type="InterPro" id="IPR052536">
    <property type="entry name" value="ABC-4_Integral_Memb_Prot"/>
</dbReference>
<feature type="transmembrane region" description="Helical" evidence="6">
    <location>
        <begin position="57"/>
        <end position="79"/>
    </location>
</feature>
<dbReference type="GO" id="GO:0005886">
    <property type="term" value="C:plasma membrane"/>
    <property type="evidence" value="ECO:0007669"/>
    <property type="project" value="UniProtKB-SubCell"/>
</dbReference>
<accession>A0A5P3XBZ0</accession>
<dbReference type="EMBL" id="CP032452">
    <property type="protein sequence ID" value="QEZ67664.1"/>
    <property type="molecule type" value="Genomic_DNA"/>
</dbReference>
<feature type="transmembrane region" description="Helical" evidence="6">
    <location>
        <begin position="20"/>
        <end position="37"/>
    </location>
</feature>
<dbReference type="PIRSF" id="PIRSF018968">
    <property type="entry name" value="ABC_permease_BceB"/>
    <property type="match status" value="1"/>
</dbReference>
<evidence type="ECO:0000259" key="7">
    <source>
        <dbReference type="Pfam" id="PF02687"/>
    </source>
</evidence>
<evidence type="ECO:0000256" key="2">
    <source>
        <dbReference type="ARBA" id="ARBA00022475"/>
    </source>
</evidence>
<dbReference type="Proteomes" id="UP000326961">
    <property type="component" value="Chromosome"/>
</dbReference>
<keyword evidence="4 6" id="KW-1133">Transmembrane helix</keyword>
<feature type="transmembrane region" description="Helical" evidence="6">
    <location>
        <begin position="546"/>
        <end position="568"/>
    </location>
</feature>
<evidence type="ECO:0000256" key="6">
    <source>
        <dbReference type="PIRNR" id="PIRNR018968"/>
    </source>
</evidence>
<dbReference type="Pfam" id="PF02687">
    <property type="entry name" value="FtsX"/>
    <property type="match status" value="1"/>
</dbReference>
<feature type="transmembrane region" description="Helical" evidence="6">
    <location>
        <begin position="603"/>
        <end position="628"/>
    </location>
</feature>
<feature type="transmembrane region" description="Helical" evidence="6">
    <location>
        <begin position="640"/>
        <end position="662"/>
    </location>
</feature>
<evidence type="ECO:0000256" key="5">
    <source>
        <dbReference type="ARBA" id="ARBA00023136"/>
    </source>
</evidence>
<dbReference type="PANTHER" id="PTHR46795">
    <property type="entry name" value="ABC TRANSPORTER PERMEASE-RELATED-RELATED"/>
    <property type="match status" value="1"/>
</dbReference>
<evidence type="ECO:0000256" key="3">
    <source>
        <dbReference type="ARBA" id="ARBA00022692"/>
    </source>
</evidence>
<dbReference type="PANTHER" id="PTHR46795:SF3">
    <property type="entry name" value="ABC TRANSPORTER PERMEASE"/>
    <property type="match status" value="1"/>
</dbReference>
<feature type="transmembrane region" description="Helical" evidence="6">
    <location>
        <begin position="162"/>
        <end position="183"/>
    </location>
</feature>
<sequence>MYFKLAFENVRKSFKIYRIYFLTMVLAVSIFYSFNSIESQQAILDLSKSKESYIDLLINSMEIISIFVSFILGGLILYANNFLIKKRKKELGIYRTLGMSNLKISQVIVTETIIVGVLSLVVGLLIGLVLSQGLSAFASKLFEVDMSKYKFIISSSAIQKTIVYFGIIFLIVMIFNVITISRYKIIDLVNANKKVENIKFKNPIVYVITFLISACLLLTSYKSVIDLVPNEITNYIVLKIIGFGILGTFLFFYSLAGVFLYITKKNKKIYFKNLNIFIIKQLNSKINTNFLSISVICLMLFLTIVMLSTGIGFKNASERILIESTPFDVSISLYDNDYVKTVEESLNAVNFKFDDNEKYVYFDIYDSGVKLKNLIDKKDLVNKYILSDEFDFYNIDLIKISDYNNIRKLKGENAISLKSNEVILSSNNRMILDILNKNFEKNKKINLYNKEYKIKNGEIFEESLKSSPYLNNMLTLVVNDNIVANAKSRTSNLNVKFTKNNEKSEKKYQSLLDSFKEGKTDYKKAGFLNGDTKQEIYLNNKGSVTIVLFIEMYLGIIFLISSMAILAIQQLSEASDSIERYKAIERLGANEKIINKTIFIQTLIYFGLPISLAFIHSIIGIKVIYTFIESLYNPDIKYTLISTFIIFVVVYFAYFYTTYIGYKNIVKNSK</sequence>
<reference evidence="8 9" key="1">
    <citation type="submission" date="2018-09" db="EMBL/GenBank/DDBJ databases">
        <title>A clostridial neurotoxin that targets Anopheles mosquitoes.</title>
        <authorList>
            <person name="Contreras E."/>
            <person name="Masuyer G."/>
            <person name="Qureshi N."/>
            <person name="Chawla S."/>
            <person name="Lim H.L."/>
            <person name="Chen J."/>
            <person name="Stenmark P."/>
            <person name="Gill S."/>
        </authorList>
    </citation>
    <scope>NUCLEOTIDE SEQUENCE [LARGE SCALE GENOMIC DNA]</scope>
    <source>
        <strain evidence="8 9">Cbm</strain>
    </source>
</reference>
<proteinExistence type="inferred from homology"/>
<feature type="transmembrane region" description="Helical" evidence="6">
    <location>
        <begin position="290"/>
        <end position="313"/>
    </location>
</feature>
<keyword evidence="5 6" id="KW-0472">Membrane</keyword>
<keyword evidence="2 6" id="KW-1003">Cell membrane</keyword>
<evidence type="ECO:0000256" key="4">
    <source>
        <dbReference type="ARBA" id="ARBA00022989"/>
    </source>
</evidence>